<evidence type="ECO:0000313" key="3">
    <source>
        <dbReference type="EMBL" id="MBP2360909.1"/>
    </source>
</evidence>
<name>A0ABS4VB75_9ACTN</name>
<sequence length="206" mass="22340">MHGYGHPPQQQPTRRPSSATLTTLRVLFVALTLMSCGFLSWAALLRLATVTRKGLDWTLMAAALALNAGMFAYVLSWPDNDEPLTDTQGVIFFAWLLCTVAGTVAYYLYAEIRHYSRRYTLPVPSPYTGHVPPRAPAVTPAAPTPGYGYPPAPVPPAGPVRPPAPAAPPTATPPPTPRTAPPQRLDQVRAELDELSDYLRKEGGNR</sequence>
<feature type="compositionally biased region" description="Pro residues" evidence="1">
    <location>
        <begin position="148"/>
        <end position="180"/>
    </location>
</feature>
<evidence type="ECO:0008006" key="5">
    <source>
        <dbReference type="Google" id="ProtNLM"/>
    </source>
</evidence>
<organism evidence="3 4">
    <name type="scientific">Streptomyces clavifer</name>
    <dbReference type="NCBI Taxonomy" id="68188"/>
    <lineage>
        <taxon>Bacteria</taxon>
        <taxon>Bacillati</taxon>
        <taxon>Actinomycetota</taxon>
        <taxon>Actinomycetes</taxon>
        <taxon>Kitasatosporales</taxon>
        <taxon>Streptomycetaceae</taxon>
        <taxon>Streptomyces</taxon>
    </lineage>
</organism>
<protein>
    <recommendedName>
        <fullName evidence="5">Integral membrane protein</fullName>
    </recommendedName>
</protein>
<feature type="transmembrane region" description="Helical" evidence="2">
    <location>
        <begin position="24"/>
        <end position="45"/>
    </location>
</feature>
<dbReference type="Proteomes" id="UP001519311">
    <property type="component" value="Unassembled WGS sequence"/>
</dbReference>
<keyword evidence="2" id="KW-0472">Membrane</keyword>
<evidence type="ECO:0000256" key="2">
    <source>
        <dbReference type="SAM" id="Phobius"/>
    </source>
</evidence>
<gene>
    <name evidence="3" type="ORF">JOF59_003309</name>
</gene>
<keyword evidence="4" id="KW-1185">Reference proteome</keyword>
<feature type="transmembrane region" description="Helical" evidence="2">
    <location>
        <begin position="89"/>
        <end position="109"/>
    </location>
</feature>
<feature type="compositionally biased region" description="Low complexity" evidence="1">
    <location>
        <begin position="136"/>
        <end position="147"/>
    </location>
</feature>
<proteinExistence type="predicted"/>
<feature type="transmembrane region" description="Helical" evidence="2">
    <location>
        <begin position="57"/>
        <end position="77"/>
    </location>
</feature>
<evidence type="ECO:0000256" key="1">
    <source>
        <dbReference type="SAM" id="MobiDB-lite"/>
    </source>
</evidence>
<dbReference type="EMBL" id="JAGINS010000001">
    <property type="protein sequence ID" value="MBP2360909.1"/>
    <property type="molecule type" value="Genomic_DNA"/>
</dbReference>
<keyword evidence="2" id="KW-1133">Transmembrane helix</keyword>
<accession>A0ABS4VB75</accession>
<evidence type="ECO:0000313" key="4">
    <source>
        <dbReference type="Proteomes" id="UP001519311"/>
    </source>
</evidence>
<keyword evidence="2" id="KW-0812">Transmembrane</keyword>
<comment type="caution">
    <text evidence="3">The sequence shown here is derived from an EMBL/GenBank/DDBJ whole genome shotgun (WGS) entry which is preliminary data.</text>
</comment>
<dbReference type="RefSeq" id="WP_124282111.1">
    <property type="nucleotide sequence ID" value="NZ_BMWJ01000008.1"/>
</dbReference>
<reference evidence="3 4" key="1">
    <citation type="submission" date="2021-03" db="EMBL/GenBank/DDBJ databases">
        <title>Sequencing the genomes of 1000 actinobacteria strains.</title>
        <authorList>
            <person name="Klenk H.-P."/>
        </authorList>
    </citation>
    <scope>NUCLEOTIDE SEQUENCE [LARGE SCALE GENOMIC DNA]</scope>
    <source>
        <strain evidence="3 4">DSM 40843</strain>
    </source>
</reference>
<feature type="region of interest" description="Disordered" evidence="1">
    <location>
        <begin position="134"/>
        <end position="186"/>
    </location>
</feature>